<protein>
    <submittedName>
        <fullName evidence="1">Uncharacterized protein</fullName>
    </submittedName>
</protein>
<dbReference type="AlphaFoldDB" id="A0A0G1XHV6"/>
<reference evidence="1 2" key="1">
    <citation type="journal article" date="2015" name="Nature">
        <title>rRNA introns, odd ribosomes, and small enigmatic genomes across a large radiation of phyla.</title>
        <authorList>
            <person name="Brown C.T."/>
            <person name="Hug L.A."/>
            <person name="Thomas B.C."/>
            <person name="Sharon I."/>
            <person name="Castelle C.J."/>
            <person name="Singh A."/>
            <person name="Wilkins M.J."/>
            <person name="Williams K.H."/>
            <person name="Banfield J.F."/>
        </authorList>
    </citation>
    <scope>NUCLEOTIDE SEQUENCE [LARGE SCALE GENOMIC DNA]</scope>
</reference>
<dbReference type="Proteomes" id="UP000034846">
    <property type="component" value="Unassembled WGS sequence"/>
</dbReference>
<sequence length="133" mass="15143">MKKKVVIAGSASLQPAIEKWMMYWNGREDALVTNYPKPIDQSRFLELYPGVHKEFFISLNDADILFIANEEKNGIEGYIGAETFAEIVYALALNLTQGKSIEVILAKQPSERIQASHEIQLWLQLGWLTIFQV</sequence>
<comment type="caution">
    <text evidence="1">The sequence shown here is derived from an EMBL/GenBank/DDBJ whole genome shotgun (WGS) entry which is preliminary data.</text>
</comment>
<proteinExistence type="predicted"/>
<organism evidence="1 2">
    <name type="scientific">Candidatus Uhrbacteria bacterium GW2011_GWD2_52_7</name>
    <dbReference type="NCBI Taxonomy" id="1618989"/>
    <lineage>
        <taxon>Bacteria</taxon>
        <taxon>Candidatus Uhriibacteriota</taxon>
    </lineage>
</organism>
<evidence type="ECO:0000313" key="1">
    <source>
        <dbReference type="EMBL" id="KKW30500.1"/>
    </source>
</evidence>
<name>A0A0G1XHV6_9BACT</name>
<gene>
    <name evidence="1" type="ORF">UY72_C0011G0012</name>
</gene>
<evidence type="ECO:0000313" key="2">
    <source>
        <dbReference type="Proteomes" id="UP000034846"/>
    </source>
</evidence>
<accession>A0A0G1XHV6</accession>
<dbReference type="EMBL" id="LCRD01000011">
    <property type="protein sequence ID" value="KKW30500.1"/>
    <property type="molecule type" value="Genomic_DNA"/>
</dbReference>